<reference evidence="2 3" key="2">
    <citation type="journal article" date="2009" name="PLoS ONE">
        <title>An integrated genetic and cytogenetic map of the cucumber genome.</title>
        <authorList>
            <person name="Ren Y."/>
            <person name="Zhang Z."/>
            <person name="Liu J."/>
            <person name="Staub J.E."/>
            <person name="Han Y."/>
            <person name="Cheng Z."/>
            <person name="Li X."/>
            <person name="Lu J."/>
            <person name="Miao H."/>
            <person name="Kang H."/>
            <person name="Xie B."/>
            <person name="Gu X."/>
            <person name="Wang X."/>
            <person name="Du Y."/>
            <person name="Jin W."/>
            <person name="Huang S."/>
        </authorList>
    </citation>
    <scope>NUCLEOTIDE SEQUENCE [LARGE SCALE GENOMIC DNA]</scope>
    <source>
        <strain evidence="3">cv. 9930</strain>
    </source>
</reference>
<reference evidence="2 3" key="3">
    <citation type="journal article" date="2010" name="BMC Genomics">
        <title>Transcriptome sequencing and comparative analysis of cucumber flowers with different sex types.</title>
        <authorList>
            <person name="Guo S."/>
            <person name="Zheng Y."/>
            <person name="Joung J.G."/>
            <person name="Liu S."/>
            <person name="Zhang Z."/>
            <person name="Crasta O.R."/>
            <person name="Sobral B.W."/>
            <person name="Xu Y."/>
            <person name="Huang S."/>
            <person name="Fei Z."/>
        </authorList>
    </citation>
    <scope>NUCLEOTIDE SEQUENCE [LARGE SCALE GENOMIC DNA]</scope>
    <source>
        <strain evidence="3">cv. 9930</strain>
    </source>
</reference>
<keyword evidence="3" id="KW-1185">Reference proteome</keyword>
<sequence length="79" mass="9193">MHKYPNLITQYAETVTAELKKWERLDEGFDLGEKSWGVIIFKEIVERKKANKKAKSAPVIIRKPPFRRPPPQSESRTSP</sequence>
<reference evidence="2 3" key="4">
    <citation type="journal article" date="2011" name="BMC Genomics">
        <title>RNA-Seq improves annotation of protein-coding genes in the cucumber genome.</title>
        <authorList>
            <person name="Li Z."/>
            <person name="Zhang Z."/>
            <person name="Yan P."/>
            <person name="Huang S."/>
            <person name="Fei Z."/>
            <person name="Lin K."/>
        </authorList>
    </citation>
    <scope>NUCLEOTIDE SEQUENCE [LARGE SCALE GENOMIC DNA]</scope>
    <source>
        <strain evidence="3">cv. 9930</strain>
    </source>
</reference>
<feature type="region of interest" description="Disordered" evidence="1">
    <location>
        <begin position="50"/>
        <end position="79"/>
    </location>
</feature>
<evidence type="ECO:0000313" key="3">
    <source>
        <dbReference type="Proteomes" id="UP000029981"/>
    </source>
</evidence>
<evidence type="ECO:0000313" key="2">
    <source>
        <dbReference type="EMBL" id="KGN63952.1"/>
    </source>
</evidence>
<gene>
    <name evidence="2" type="ORF">Csa_1G031760</name>
</gene>
<proteinExistence type="predicted"/>
<dbReference type="EMBL" id="CM002922">
    <property type="protein sequence ID" value="KGN63952.1"/>
    <property type="molecule type" value="Genomic_DNA"/>
</dbReference>
<organism evidence="2 3">
    <name type="scientific">Cucumis sativus</name>
    <name type="common">Cucumber</name>
    <dbReference type="NCBI Taxonomy" id="3659"/>
    <lineage>
        <taxon>Eukaryota</taxon>
        <taxon>Viridiplantae</taxon>
        <taxon>Streptophyta</taxon>
        <taxon>Embryophyta</taxon>
        <taxon>Tracheophyta</taxon>
        <taxon>Spermatophyta</taxon>
        <taxon>Magnoliopsida</taxon>
        <taxon>eudicotyledons</taxon>
        <taxon>Gunneridae</taxon>
        <taxon>Pentapetalae</taxon>
        <taxon>rosids</taxon>
        <taxon>fabids</taxon>
        <taxon>Cucurbitales</taxon>
        <taxon>Cucurbitaceae</taxon>
        <taxon>Benincaseae</taxon>
        <taxon>Cucumis</taxon>
    </lineage>
</organism>
<evidence type="ECO:0000256" key="1">
    <source>
        <dbReference type="SAM" id="MobiDB-lite"/>
    </source>
</evidence>
<accession>A0A0A0LT58</accession>
<reference evidence="2 3" key="1">
    <citation type="journal article" date="2009" name="Nat. Genet.">
        <title>The genome of the cucumber, Cucumis sativus L.</title>
        <authorList>
            <person name="Huang S."/>
            <person name="Li R."/>
            <person name="Zhang Z."/>
            <person name="Li L."/>
            <person name="Gu X."/>
            <person name="Fan W."/>
            <person name="Lucas W.J."/>
            <person name="Wang X."/>
            <person name="Xie B."/>
            <person name="Ni P."/>
            <person name="Ren Y."/>
            <person name="Zhu H."/>
            <person name="Li J."/>
            <person name="Lin K."/>
            <person name="Jin W."/>
            <person name="Fei Z."/>
            <person name="Li G."/>
            <person name="Staub J."/>
            <person name="Kilian A."/>
            <person name="van der Vossen E.A."/>
            <person name="Wu Y."/>
            <person name="Guo J."/>
            <person name="He J."/>
            <person name="Jia Z."/>
            <person name="Ren Y."/>
            <person name="Tian G."/>
            <person name="Lu Y."/>
            <person name="Ruan J."/>
            <person name="Qian W."/>
            <person name="Wang M."/>
            <person name="Huang Q."/>
            <person name="Li B."/>
            <person name="Xuan Z."/>
            <person name="Cao J."/>
            <person name="Asan"/>
            <person name="Wu Z."/>
            <person name="Zhang J."/>
            <person name="Cai Q."/>
            <person name="Bai Y."/>
            <person name="Zhao B."/>
            <person name="Han Y."/>
            <person name="Li Y."/>
            <person name="Li X."/>
            <person name="Wang S."/>
            <person name="Shi Q."/>
            <person name="Liu S."/>
            <person name="Cho W.K."/>
            <person name="Kim J.Y."/>
            <person name="Xu Y."/>
            <person name="Heller-Uszynska K."/>
            <person name="Miao H."/>
            <person name="Cheng Z."/>
            <person name="Zhang S."/>
            <person name="Wu J."/>
            <person name="Yang Y."/>
            <person name="Kang H."/>
            <person name="Li M."/>
            <person name="Liang H."/>
            <person name="Ren X."/>
            <person name="Shi Z."/>
            <person name="Wen M."/>
            <person name="Jian M."/>
            <person name="Yang H."/>
            <person name="Zhang G."/>
            <person name="Yang Z."/>
            <person name="Chen R."/>
            <person name="Liu S."/>
            <person name="Li J."/>
            <person name="Ma L."/>
            <person name="Liu H."/>
            <person name="Zhou Y."/>
            <person name="Zhao J."/>
            <person name="Fang X."/>
            <person name="Li G."/>
            <person name="Fang L."/>
            <person name="Li Y."/>
            <person name="Liu D."/>
            <person name="Zheng H."/>
            <person name="Zhang Y."/>
            <person name="Qin N."/>
            <person name="Li Z."/>
            <person name="Yang G."/>
            <person name="Yang S."/>
            <person name="Bolund L."/>
            <person name="Kristiansen K."/>
            <person name="Zheng H."/>
            <person name="Li S."/>
            <person name="Zhang X."/>
            <person name="Yang H."/>
            <person name="Wang J."/>
            <person name="Sun R."/>
            <person name="Zhang B."/>
            <person name="Jiang S."/>
            <person name="Wang J."/>
            <person name="Du Y."/>
            <person name="Li S."/>
        </authorList>
    </citation>
    <scope>NUCLEOTIDE SEQUENCE [LARGE SCALE GENOMIC DNA]</scope>
    <source>
        <strain evidence="3">cv. 9930</strain>
    </source>
</reference>
<protein>
    <submittedName>
        <fullName evidence="2">Uncharacterized protein</fullName>
    </submittedName>
</protein>
<dbReference type="AlphaFoldDB" id="A0A0A0LT58"/>
<name>A0A0A0LT58_CUCSA</name>
<dbReference type="Gramene" id="KGN63952">
    <property type="protein sequence ID" value="KGN63952"/>
    <property type="gene ID" value="Csa_1G031760"/>
</dbReference>
<dbReference type="Proteomes" id="UP000029981">
    <property type="component" value="Chromosome 1"/>
</dbReference>